<keyword evidence="2" id="KW-1185">Reference proteome</keyword>
<sequence>MTCTSRTIHCPAAKPNLGAPFAQWRQARLTEARSILSEAADHSITLVTLAALVVADQSDDDAERARAHDLLRLRDSSPLHATTTSTFRPGGAA</sequence>
<dbReference type="AlphaFoldDB" id="A0A4Q9G0T8"/>
<dbReference type="RefSeq" id="WP_130991582.1">
    <property type="nucleotide sequence ID" value="NZ_SISK01000009.1"/>
</dbReference>
<dbReference type="OrthoDB" id="7645004at2"/>
<evidence type="ECO:0000313" key="2">
    <source>
        <dbReference type="Proteomes" id="UP000293520"/>
    </source>
</evidence>
<accession>A0A4Q9G0T8</accession>
<comment type="caution">
    <text evidence="1">The sequence shown here is derived from an EMBL/GenBank/DDBJ whole genome shotgun (WGS) entry which is preliminary data.</text>
</comment>
<dbReference type="EMBL" id="SISK01000009">
    <property type="protein sequence ID" value="TBN38629.1"/>
    <property type="molecule type" value="Genomic_DNA"/>
</dbReference>
<protein>
    <submittedName>
        <fullName evidence="1">Uncharacterized protein</fullName>
    </submittedName>
</protein>
<name>A0A4Q9G0T8_9RHOB</name>
<gene>
    <name evidence="1" type="ORF">EYE42_12065</name>
</gene>
<evidence type="ECO:0000313" key="1">
    <source>
        <dbReference type="EMBL" id="TBN38629.1"/>
    </source>
</evidence>
<organism evidence="1 2">
    <name type="scientific">Paracoccus subflavus</name>
    <dbReference type="NCBI Taxonomy" id="2528244"/>
    <lineage>
        <taxon>Bacteria</taxon>
        <taxon>Pseudomonadati</taxon>
        <taxon>Pseudomonadota</taxon>
        <taxon>Alphaproteobacteria</taxon>
        <taxon>Rhodobacterales</taxon>
        <taxon>Paracoccaceae</taxon>
        <taxon>Paracoccus</taxon>
    </lineage>
</organism>
<reference evidence="1 2" key="1">
    <citation type="submission" date="2019-02" db="EMBL/GenBank/DDBJ databases">
        <title>Paracoccus subflavus sp. nov., isolated from marine sediment of the Pacific Ocean.</title>
        <authorList>
            <person name="Zhang G."/>
        </authorList>
    </citation>
    <scope>NUCLEOTIDE SEQUENCE [LARGE SCALE GENOMIC DNA]</scope>
    <source>
        <strain evidence="1 2">GY0581</strain>
    </source>
</reference>
<dbReference type="Proteomes" id="UP000293520">
    <property type="component" value="Unassembled WGS sequence"/>
</dbReference>
<proteinExistence type="predicted"/>